<dbReference type="PANTHER" id="PTHR21660">
    <property type="entry name" value="THIOESTERASE SUPERFAMILY MEMBER-RELATED"/>
    <property type="match status" value="1"/>
</dbReference>
<evidence type="ECO:0000256" key="2">
    <source>
        <dbReference type="ARBA" id="ARBA00022801"/>
    </source>
</evidence>
<evidence type="ECO:0000313" key="4">
    <source>
        <dbReference type="EMBL" id="KAK5174330.1"/>
    </source>
</evidence>
<dbReference type="GO" id="GO:0047617">
    <property type="term" value="F:fatty acyl-CoA hydrolase activity"/>
    <property type="evidence" value="ECO:0007669"/>
    <property type="project" value="InterPro"/>
</dbReference>
<evidence type="ECO:0000259" key="3">
    <source>
        <dbReference type="Pfam" id="PF03061"/>
    </source>
</evidence>
<dbReference type="InterPro" id="IPR039298">
    <property type="entry name" value="ACOT13"/>
</dbReference>
<dbReference type="EMBL" id="JAVRRT010000002">
    <property type="protein sequence ID" value="KAK5174330.1"/>
    <property type="molecule type" value="Genomic_DNA"/>
</dbReference>
<reference evidence="4 5" key="1">
    <citation type="submission" date="2023-08" db="EMBL/GenBank/DDBJ databases">
        <title>Black Yeasts Isolated from many extreme environments.</title>
        <authorList>
            <person name="Coleine C."/>
            <person name="Stajich J.E."/>
            <person name="Selbmann L."/>
        </authorList>
    </citation>
    <scope>NUCLEOTIDE SEQUENCE [LARGE SCALE GENOMIC DNA]</scope>
    <source>
        <strain evidence="4 5">CCFEE 5935</strain>
    </source>
</reference>
<sequence>MADDSEQTRRLLQDSIDGYGRSMPTTNFDNPFVISTIVASAMTESDTNRTAKATYAFIVPATYVNNPGPERTTHGGAIATFMDNCTSITLIASKRYFGQGVTRNLNVTYFQPVIAGEEVYVETEVLSINRRVATIQAAMRRQSDGAFLAMCIHEKMNPERVGSRASSL</sequence>
<comment type="similarity">
    <text evidence="1">Belongs to the thioesterase PaaI family.</text>
</comment>
<dbReference type="GeneID" id="89922758"/>
<accession>A0AAV9PKQ4</accession>
<keyword evidence="2" id="KW-0378">Hydrolase</keyword>
<gene>
    <name evidence="4" type="ORF">LTR77_001410</name>
</gene>
<protein>
    <recommendedName>
        <fullName evidence="3">Thioesterase domain-containing protein</fullName>
    </recommendedName>
</protein>
<dbReference type="RefSeq" id="XP_064662999.1">
    <property type="nucleotide sequence ID" value="XM_064798672.1"/>
</dbReference>
<feature type="domain" description="Thioesterase" evidence="3">
    <location>
        <begin position="72"/>
        <end position="145"/>
    </location>
</feature>
<proteinExistence type="inferred from homology"/>
<name>A0AAV9PKQ4_9PEZI</name>
<organism evidence="4 5">
    <name type="scientific">Saxophila tyrrhenica</name>
    <dbReference type="NCBI Taxonomy" id="1690608"/>
    <lineage>
        <taxon>Eukaryota</taxon>
        <taxon>Fungi</taxon>
        <taxon>Dikarya</taxon>
        <taxon>Ascomycota</taxon>
        <taxon>Pezizomycotina</taxon>
        <taxon>Dothideomycetes</taxon>
        <taxon>Dothideomycetidae</taxon>
        <taxon>Mycosphaerellales</taxon>
        <taxon>Extremaceae</taxon>
        <taxon>Saxophila</taxon>
    </lineage>
</organism>
<evidence type="ECO:0000256" key="1">
    <source>
        <dbReference type="ARBA" id="ARBA00008324"/>
    </source>
</evidence>
<evidence type="ECO:0000313" key="5">
    <source>
        <dbReference type="Proteomes" id="UP001337655"/>
    </source>
</evidence>
<dbReference type="Pfam" id="PF03061">
    <property type="entry name" value="4HBT"/>
    <property type="match status" value="1"/>
</dbReference>
<dbReference type="CDD" id="cd03443">
    <property type="entry name" value="PaaI_thioesterase"/>
    <property type="match status" value="1"/>
</dbReference>
<dbReference type="SUPFAM" id="SSF54637">
    <property type="entry name" value="Thioesterase/thiol ester dehydrase-isomerase"/>
    <property type="match status" value="1"/>
</dbReference>
<dbReference type="Proteomes" id="UP001337655">
    <property type="component" value="Unassembled WGS sequence"/>
</dbReference>
<dbReference type="InterPro" id="IPR029069">
    <property type="entry name" value="HotDog_dom_sf"/>
</dbReference>
<keyword evidence="5" id="KW-1185">Reference proteome</keyword>
<dbReference type="PANTHER" id="PTHR21660:SF1">
    <property type="entry name" value="ACYL-COENZYME A THIOESTERASE 13"/>
    <property type="match status" value="1"/>
</dbReference>
<dbReference type="InterPro" id="IPR006683">
    <property type="entry name" value="Thioestr_dom"/>
</dbReference>
<comment type="caution">
    <text evidence="4">The sequence shown here is derived from an EMBL/GenBank/DDBJ whole genome shotgun (WGS) entry which is preliminary data.</text>
</comment>
<dbReference type="AlphaFoldDB" id="A0AAV9PKQ4"/>
<dbReference type="Gene3D" id="3.10.129.10">
    <property type="entry name" value="Hotdog Thioesterase"/>
    <property type="match status" value="1"/>
</dbReference>